<evidence type="ECO:0000256" key="2">
    <source>
        <dbReference type="ARBA" id="ARBA00022803"/>
    </source>
</evidence>
<comment type="caution">
    <text evidence="5">The sequence shown here is derived from an EMBL/GenBank/DDBJ whole genome shotgun (WGS) entry which is preliminary data.</text>
</comment>
<dbReference type="PROSITE" id="PS51257">
    <property type="entry name" value="PROKAR_LIPOPROTEIN"/>
    <property type="match status" value="1"/>
</dbReference>
<dbReference type="InterPro" id="IPR019734">
    <property type="entry name" value="TPR_rpt"/>
</dbReference>
<dbReference type="InterPro" id="IPR050498">
    <property type="entry name" value="Ycf3"/>
</dbReference>
<dbReference type="RefSeq" id="WP_197659665.1">
    <property type="nucleotide sequence ID" value="NZ_JAEAGR010000001.1"/>
</dbReference>
<feature type="repeat" description="TPR" evidence="3">
    <location>
        <begin position="24"/>
        <end position="57"/>
    </location>
</feature>
<dbReference type="Pfam" id="PF13181">
    <property type="entry name" value="TPR_8"/>
    <property type="match status" value="2"/>
</dbReference>
<dbReference type="PROSITE" id="PS50005">
    <property type="entry name" value="TPR"/>
    <property type="match status" value="3"/>
</dbReference>
<dbReference type="Proteomes" id="UP000623269">
    <property type="component" value="Unassembled WGS sequence"/>
</dbReference>
<dbReference type="InterPro" id="IPR011990">
    <property type="entry name" value="TPR-like_helical_dom_sf"/>
</dbReference>
<evidence type="ECO:0000313" key="5">
    <source>
        <dbReference type="EMBL" id="MBH1939438.1"/>
    </source>
</evidence>
<sequence>MKKKLLSFGLLCIMVMILSGCSAAGGYYRSGKRCFLSGNFEEAAANFKAAISQNPNKAIYYIDYGMTLIALGQYEESIEQFDKAYLDKDIIMVKENNKRSLRGKGIAYYQMYRYHDAIQLFDEALQMRVLSELNMDILYYKGSSLMTIGFYEEARDIYTEFLNTFGDDPVALCNRAYTFRKLGDQEASLIDYDKAISLNPKSYEGYFGKYYLLLDTGKEAEAKQVLEAAAAIEVKSKEDRFMQAKVHYYQERYDEALAELSEAFANGFTEAYFYIGEIYRKKKDYETAIYYYDKYLDEGNITTPFVYNQIATSLMTTGEYKQAIKYLEKGMDYKHAGTMKALKKNEIIAYENLGLFETAIQKLKEYKASYPEDKEAEKELDFITTRLMNPDDIKKGQ</sequence>
<keyword evidence="2 3" id="KW-0802">TPR repeat</keyword>
<dbReference type="Gene3D" id="1.25.40.10">
    <property type="entry name" value="Tetratricopeptide repeat domain"/>
    <property type="match status" value="4"/>
</dbReference>
<dbReference type="PANTHER" id="PTHR44858">
    <property type="entry name" value="TETRATRICOPEPTIDE REPEAT PROTEIN 6"/>
    <property type="match status" value="1"/>
</dbReference>
<evidence type="ECO:0000256" key="1">
    <source>
        <dbReference type="ARBA" id="ARBA00022737"/>
    </source>
</evidence>
<evidence type="ECO:0000256" key="3">
    <source>
        <dbReference type="PROSITE-ProRule" id="PRU00339"/>
    </source>
</evidence>
<dbReference type="Pfam" id="PF13432">
    <property type="entry name" value="TPR_16"/>
    <property type="match status" value="3"/>
</dbReference>
<feature type="chain" id="PRO_5039150575" evidence="4">
    <location>
        <begin position="25"/>
        <end position="397"/>
    </location>
</feature>
<keyword evidence="1" id="KW-0677">Repeat</keyword>
<dbReference type="PANTHER" id="PTHR44858:SF1">
    <property type="entry name" value="UDP-N-ACETYLGLUCOSAMINE--PEPTIDE N-ACETYLGLUCOSAMINYLTRANSFERASE SPINDLY-RELATED"/>
    <property type="match status" value="1"/>
</dbReference>
<keyword evidence="4" id="KW-0732">Signal</keyword>
<keyword evidence="6" id="KW-1185">Reference proteome</keyword>
<dbReference type="SUPFAM" id="SSF48452">
    <property type="entry name" value="TPR-like"/>
    <property type="match status" value="3"/>
</dbReference>
<gene>
    <name evidence="5" type="ORF">I5677_00860</name>
</gene>
<feature type="signal peptide" evidence="4">
    <location>
        <begin position="1"/>
        <end position="24"/>
    </location>
</feature>
<evidence type="ECO:0000256" key="4">
    <source>
        <dbReference type="SAM" id="SignalP"/>
    </source>
</evidence>
<reference evidence="5" key="1">
    <citation type="submission" date="2020-12" db="EMBL/GenBank/DDBJ databases">
        <title>M. sibirica DSM 26468T genome.</title>
        <authorList>
            <person name="Thieme N."/>
            <person name="Rettenmaier R."/>
            <person name="Zverlov V."/>
            <person name="Liebl W."/>
        </authorList>
    </citation>
    <scope>NUCLEOTIDE SEQUENCE</scope>
    <source>
        <strain evidence="5">DSM 26468</strain>
    </source>
</reference>
<accession>A0A8J7KZ58</accession>
<dbReference type="SMART" id="SM00028">
    <property type="entry name" value="TPR"/>
    <property type="match status" value="7"/>
</dbReference>
<evidence type="ECO:0000313" key="6">
    <source>
        <dbReference type="Proteomes" id="UP000623269"/>
    </source>
</evidence>
<name>A0A8J7KZ58_9FIRM</name>
<feature type="repeat" description="TPR" evidence="3">
    <location>
        <begin position="269"/>
        <end position="302"/>
    </location>
</feature>
<proteinExistence type="predicted"/>
<dbReference type="EMBL" id="JAEAGR010000001">
    <property type="protein sequence ID" value="MBH1939438.1"/>
    <property type="molecule type" value="Genomic_DNA"/>
</dbReference>
<feature type="repeat" description="TPR" evidence="3">
    <location>
        <begin position="169"/>
        <end position="202"/>
    </location>
</feature>
<dbReference type="AlphaFoldDB" id="A0A8J7KZ58"/>
<protein>
    <submittedName>
        <fullName evidence="5">Tetratricopeptide repeat protein</fullName>
    </submittedName>
</protein>
<organism evidence="5 6">
    <name type="scientific">Mobilitalea sibirica</name>
    <dbReference type="NCBI Taxonomy" id="1462919"/>
    <lineage>
        <taxon>Bacteria</taxon>
        <taxon>Bacillati</taxon>
        <taxon>Bacillota</taxon>
        <taxon>Clostridia</taxon>
        <taxon>Lachnospirales</taxon>
        <taxon>Lachnospiraceae</taxon>
        <taxon>Mobilitalea</taxon>
    </lineage>
</organism>